<reference evidence="2 3" key="1">
    <citation type="submission" date="2020-06" db="EMBL/GenBank/DDBJ databases">
        <title>Complete Genome Sequence of Clostridium muelleri sp. nov. P21T, an Acid-Alcohol Producing Acetogen Isolated from Old Hay.</title>
        <authorList>
            <person name="Duncan K.E."/>
            <person name="Tanner R.S."/>
        </authorList>
    </citation>
    <scope>NUCLEOTIDE SEQUENCE [LARGE SCALE GENOMIC DNA]</scope>
    <source>
        <strain evidence="2 3">P21</strain>
    </source>
</reference>
<proteinExistence type="predicted"/>
<evidence type="ECO:0000313" key="2">
    <source>
        <dbReference type="EMBL" id="NMM62894.1"/>
    </source>
</evidence>
<feature type="binding site" evidence="1">
    <location>
        <position position="58"/>
    </location>
    <ligand>
        <name>Mg(2+)</name>
        <dbReference type="ChEBI" id="CHEBI:18420"/>
        <label>1</label>
    </ligand>
</feature>
<name>A0A7Y0HME3_9CLOT</name>
<dbReference type="PANTHER" id="PTHR16222">
    <property type="entry name" value="ADP-RIBOSYLGLYCOHYDROLASE"/>
    <property type="match status" value="1"/>
</dbReference>
<dbReference type="InterPro" id="IPR005502">
    <property type="entry name" value="Ribosyl_crysJ1"/>
</dbReference>
<feature type="binding site" evidence="1">
    <location>
        <position position="250"/>
    </location>
    <ligand>
        <name>Mg(2+)</name>
        <dbReference type="ChEBI" id="CHEBI:18420"/>
        <label>1</label>
    </ligand>
</feature>
<feature type="binding site" evidence="1">
    <location>
        <position position="247"/>
    </location>
    <ligand>
        <name>Mg(2+)</name>
        <dbReference type="ChEBI" id="CHEBI:18420"/>
        <label>1</label>
    </ligand>
</feature>
<dbReference type="GO" id="GO:0016787">
    <property type="term" value="F:hydrolase activity"/>
    <property type="evidence" value="ECO:0007669"/>
    <property type="project" value="UniProtKB-KW"/>
</dbReference>
<keyword evidence="1" id="KW-0479">Metal-binding</keyword>
<dbReference type="GO" id="GO:0046872">
    <property type="term" value="F:metal ion binding"/>
    <property type="evidence" value="ECO:0007669"/>
    <property type="project" value="UniProtKB-KW"/>
</dbReference>
<accession>A0A7Y0HME3</accession>
<sequence length="299" mass="33437">MKKEARILGGLFGVACGDALGGTLEFLSKREGKEEYGYLKEIVGGGVWNLKPGEVTDDTMMTIAVACGILQNPKDPLKNIGENFIDWYDGNPKDVGNTVKLAMEGYKRYNSWKKAATYAHKQLDGHTAGNGTLMRCIPAALYYDDLKKIIKVSREQSMLTHYDEKAAEACELYNTIVYRYMNGEEKMKVIEEETTKYQDYEDITSTAKIELNPSGYVVDTLQCALWCFINNGNSEDVICEAVNLYGDPDTIGAIAGGLAGVYYGINDIPERWREKILVKDKLKEIAKKMQEKAIKKDSL</sequence>
<dbReference type="AlphaFoldDB" id="A0A7Y0HME3"/>
<dbReference type="Proteomes" id="UP000537131">
    <property type="component" value="Unassembled WGS sequence"/>
</dbReference>
<keyword evidence="2" id="KW-0378">Hydrolase</keyword>
<gene>
    <name evidence="2" type="ORF">HBE96_09305</name>
</gene>
<dbReference type="InterPro" id="IPR050792">
    <property type="entry name" value="ADP-ribosylglycohydrolase"/>
</dbReference>
<dbReference type="EMBL" id="JABBNI010000015">
    <property type="protein sequence ID" value="NMM62894.1"/>
    <property type="molecule type" value="Genomic_DNA"/>
</dbReference>
<comment type="caution">
    <text evidence="2">The sequence shown here is derived from an EMBL/GenBank/DDBJ whole genome shotgun (WGS) entry which is preliminary data.</text>
</comment>
<keyword evidence="1" id="KW-0460">Magnesium</keyword>
<feature type="binding site" evidence="1">
    <location>
        <position position="56"/>
    </location>
    <ligand>
        <name>Mg(2+)</name>
        <dbReference type="ChEBI" id="CHEBI:18420"/>
        <label>1</label>
    </ligand>
</feature>
<evidence type="ECO:0000256" key="1">
    <source>
        <dbReference type="PIRSR" id="PIRSR605502-1"/>
    </source>
</evidence>
<dbReference type="Gene3D" id="1.10.4080.10">
    <property type="entry name" value="ADP-ribosylation/Crystallin J1"/>
    <property type="match status" value="1"/>
</dbReference>
<organism evidence="2 3">
    <name type="scientific">Clostridium muellerianum</name>
    <dbReference type="NCBI Taxonomy" id="2716538"/>
    <lineage>
        <taxon>Bacteria</taxon>
        <taxon>Bacillati</taxon>
        <taxon>Bacillota</taxon>
        <taxon>Clostridia</taxon>
        <taxon>Eubacteriales</taxon>
        <taxon>Clostridiaceae</taxon>
        <taxon>Clostridium</taxon>
    </lineage>
</organism>
<evidence type="ECO:0000313" key="3">
    <source>
        <dbReference type="Proteomes" id="UP000537131"/>
    </source>
</evidence>
<dbReference type="RefSeq" id="WP_169297499.1">
    <property type="nucleotide sequence ID" value="NZ_JABBNI010000015.1"/>
</dbReference>
<feature type="binding site" evidence="1">
    <location>
        <position position="249"/>
    </location>
    <ligand>
        <name>Mg(2+)</name>
        <dbReference type="ChEBI" id="CHEBI:18420"/>
        <label>1</label>
    </ligand>
</feature>
<comment type="cofactor">
    <cofactor evidence="1">
        <name>Mg(2+)</name>
        <dbReference type="ChEBI" id="CHEBI:18420"/>
    </cofactor>
    <text evidence="1">Binds 2 magnesium ions per subunit.</text>
</comment>
<keyword evidence="3" id="KW-1185">Reference proteome</keyword>
<dbReference type="PANTHER" id="PTHR16222:SF12">
    <property type="entry name" value="ADP-RIBOSYLGLYCOHYDROLASE-RELATED"/>
    <property type="match status" value="1"/>
</dbReference>
<dbReference type="Pfam" id="PF03747">
    <property type="entry name" value="ADP_ribosyl_GH"/>
    <property type="match status" value="1"/>
</dbReference>
<dbReference type="SUPFAM" id="SSF101478">
    <property type="entry name" value="ADP-ribosylglycohydrolase"/>
    <property type="match status" value="1"/>
</dbReference>
<protein>
    <submittedName>
        <fullName evidence="2">ADP-ribosyl-[dinitrogen reductase] hydrolase</fullName>
    </submittedName>
</protein>
<feature type="binding site" evidence="1">
    <location>
        <position position="57"/>
    </location>
    <ligand>
        <name>Mg(2+)</name>
        <dbReference type="ChEBI" id="CHEBI:18420"/>
        <label>1</label>
    </ligand>
</feature>
<dbReference type="InterPro" id="IPR036705">
    <property type="entry name" value="Ribosyl_crysJ1_sf"/>
</dbReference>